<dbReference type="GO" id="GO:0009506">
    <property type="term" value="C:plasmodesma"/>
    <property type="evidence" value="ECO:0007669"/>
    <property type="project" value="TreeGrafter"/>
</dbReference>
<dbReference type="GO" id="GO:0005576">
    <property type="term" value="C:extracellular region"/>
    <property type="evidence" value="ECO:0007669"/>
    <property type="project" value="UniProtKB-SubCell"/>
</dbReference>
<dbReference type="InterPro" id="IPR008801">
    <property type="entry name" value="RALF"/>
</dbReference>
<dbReference type="PANTHER" id="PTHR33136">
    <property type="entry name" value="RAPID ALKALINIZATION FACTOR-LIKE"/>
    <property type="match status" value="1"/>
</dbReference>
<keyword evidence="4" id="KW-0372">Hormone</keyword>
<gene>
    <name evidence="8" type="ORF">SAY87_027829</name>
</gene>
<evidence type="ECO:0000256" key="7">
    <source>
        <dbReference type="SAM" id="SignalP"/>
    </source>
</evidence>
<comment type="caution">
    <text evidence="8">The sequence shown here is derived from an EMBL/GenBank/DDBJ whole genome shotgun (WGS) entry which is preliminary data.</text>
</comment>
<evidence type="ECO:0000256" key="3">
    <source>
        <dbReference type="ARBA" id="ARBA00022525"/>
    </source>
</evidence>
<protein>
    <recommendedName>
        <fullName evidence="10">Rapid ALkalinization Factor</fullName>
    </recommendedName>
</protein>
<accession>A0AAN7PR92</accession>
<keyword evidence="3" id="KW-0964">Secreted</keyword>
<evidence type="ECO:0000256" key="1">
    <source>
        <dbReference type="ARBA" id="ARBA00004613"/>
    </source>
</evidence>
<dbReference type="GO" id="GO:0019722">
    <property type="term" value="P:calcium-mediated signaling"/>
    <property type="evidence" value="ECO:0007669"/>
    <property type="project" value="TreeGrafter"/>
</dbReference>
<dbReference type="Proteomes" id="UP001345219">
    <property type="component" value="Chromosome 21"/>
</dbReference>
<reference evidence="8 9" key="1">
    <citation type="journal article" date="2023" name="Hortic Res">
        <title>Pangenome of water caltrop reveals structural variations and asymmetric subgenome divergence after allopolyploidization.</title>
        <authorList>
            <person name="Zhang X."/>
            <person name="Chen Y."/>
            <person name="Wang L."/>
            <person name="Yuan Y."/>
            <person name="Fang M."/>
            <person name="Shi L."/>
            <person name="Lu R."/>
            <person name="Comes H.P."/>
            <person name="Ma Y."/>
            <person name="Chen Y."/>
            <person name="Huang G."/>
            <person name="Zhou Y."/>
            <person name="Zheng Z."/>
            <person name="Qiu Y."/>
        </authorList>
    </citation>
    <scope>NUCLEOTIDE SEQUENCE [LARGE SCALE GENOMIC DNA]</scope>
    <source>
        <tissue evidence="8">Roots</tissue>
    </source>
</reference>
<keyword evidence="5 7" id="KW-0732">Signal</keyword>
<organism evidence="8 9">
    <name type="scientific">Trapa incisa</name>
    <dbReference type="NCBI Taxonomy" id="236973"/>
    <lineage>
        <taxon>Eukaryota</taxon>
        <taxon>Viridiplantae</taxon>
        <taxon>Streptophyta</taxon>
        <taxon>Embryophyta</taxon>
        <taxon>Tracheophyta</taxon>
        <taxon>Spermatophyta</taxon>
        <taxon>Magnoliopsida</taxon>
        <taxon>eudicotyledons</taxon>
        <taxon>Gunneridae</taxon>
        <taxon>Pentapetalae</taxon>
        <taxon>rosids</taxon>
        <taxon>malvids</taxon>
        <taxon>Myrtales</taxon>
        <taxon>Lythraceae</taxon>
        <taxon>Trapa</taxon>
    </lineage>
</organism>
<dbReference type="GO" id="GO:0040008">
    <property type="term" value="P:regulation of growth"/>
    <property type="evidence" value="ECO:0007669"/>
    <property type="project" value="UniProtKB-ARBA"/>
</dbReference>
<evidence type="ECO:0000256" key="6">
    <source>
        <dbReference type="ARBA" id="ARBA00023157"/>
    </source>
</evidence>
<evidence type="ECO:0000313" key="9">
    <source>
        <dbReference type="Proteomes" id="UP001345219"/>
    </source>
</evidence>
<sequence>MEIPRFTLFLLASILVVGLPSAAGGAGKNFGWLTSNGSNGCRGTIGECLGGEFEMDSEINRRILVSYSSHIGNQALNKGMALTKWPPGFSYYHNACKPNANPNPNTRTCDKITRCRG</sequence>
<dbReference type="AlphaFoldDB" id="A0AAN7PR92"/>
<evidence type="ECO:0000256" key="5">
    <source>
        <dbReference type="ARBA" id="ARBA00022729"/>
    </source>
</evidence>
<feature type="chain" id="PRO_5043044506" description="Rapid ALkalinization Factor" evidence="7">
    <location>
        <begin position="26"/>
        <end position="117"/>
    </location>
</feature>
<feature type="signal peptide" evidence="7">
    <location>
        <begin position="1"/>
        <end position="25"/>
    </location>
</feature>
<dbReference type="GO" id="GO:0005179">
    <property type="term" value="F:hormone activity"/>
    <property type="evidence" value="ECO:0007669"/>
    <property type="project" value="UniProtKB-KW"/>
</dbReference>
<evidence type="ECO:0000313" key="8">
    <source>
        <dbReference type="EMBL" id="KAK4750380.1"/>
    </source>
</evidence>
<name>A0AAN7PR92_9MYRT</name>
<evidence type="ECO:0000256" key="2">
    <source>
        <dbReference type="ARBA" id="ARBA00009178"/>
    </source>
</evidence>
<keyword evidence="9" id="KW-1185">Reference proteome</keyword>
<dbReference type="Pfam" id="PF05498">
    <property type="entry name" value="RALF"/>
    <property type="match status" value="1"/>
</dbReference>
<dbReference type="EMBL" id="JAXIOK010000018">
    <property type="protein sequence ID" value="KAK4750380.1"/>
    <property type="molecule type" value="Genomic_DNA"/>
</dbReference>
<comment type="similarity">
    <text evidence="2">Belongs to the plant rapid alkalinization factor (RALF) family.</text>
</comment>
<keyword evidence="6" id="KW-1015">Disulfide bond</keyword>
<dbReference type="PANTHER" id="PTHR33136:SF13">
    <property type="entry name" value="OS10G0328900 PROTEIN"/>
    <property type="match status" value="1"/>
</dbReference>
<evidence type="ECO:0000256" key="4">
    <source>
        <dbReference type="ARBA" id="ARBA00022702"/>
    </source>
</evidence>
<comment type="subcellular location">
    <subcellularLocation>
        <location evidence="1">Secreted</location>
    </subcellularLocation>
</comment>
<proteinExistence type="inferred from homology"/>
<evidence type="ECO:0008006" key="10">
    <source>
        <dbReference type="Google" id="ProtNLM"/>
    </source>
</evidence>